<gene>
    <name evidence="1" type="ORF">V8G54_001420</name>
</gene>
<dbReference type="Proteomes" id="UP001374535">
    <property type="component" value="Chromosome 1"/>
</dbReference>
<dbReference type="EMBL" id="CP144700">
    <property type="protein sequence ID" value="WVZ22876.1"/>
    <property type="molecule type" value="Genomic_DNA"/>
</dbReference>
<organism evidence="1 2">
    <name type="scientific">Vigna mungo</name>
    <name type="common">Black gram</name>
    <name type="synonym">Phaseolus mungo</name>
    <dbReference type="NCBI Taxonomy" id="3915"/>
    <lineage>
        <taxon>Eukaryota</taxon>
        <taxon>Viridiplantae</taxon>
        <taxon>Streptophyta</taxon>
        <taxon>Embryophyta</taxon>
        <taxon>Tracheophyta</taxon>
        <taxon>Spermatophyta</taxon>
        <taxon>Magnoliopsida</taxon>
        <taxon>eudicotyledons</taxon>
        <taxon>Gunneridae</taxon>
        <taxon>Pentapetalae</taxon>
        <taxon>rosids</taxon>
        <taxon>fabids</taxon>
        <taxon>Fabales</taxon>
        <taxon>Fabaceae</taxon>
        <taxon>Papilionoideae</taxon>
        <taxon>50 kb inversion clade</taxon>
        <taxon>NPAAA clade</taxon>
        <taxon>indigoferoid/millettioid clade</taxon>
        <taxon>Phaseoleae</taxon>
        <taxon>Vigna</taxon>
    </lineage>
</organism>
<reference evidence="1 2" key="1">
    <citation type="journal article" date="2023" name="Life. Sci Alliance">
        <title>Evolutionary insights into 3D genome organization and epigenetic landscape of Vigna mungo.</title>
        <authorList>
            <person name="Junaid A."/>
            <person name="Singh B."/>
            <person name="Bhatia S."/>
        </authorList>
    </citation>
    <scope>NUCLEOTIDE SEQUENCE [LARGE SCALE GENOMIC DNA]</scope>
    <source>
        <strain evidence="1">Urdbean</strain>
    </source>
</reference>
<evidence type="ECO:0000313" key="1">
    <source>
        <dbReference type="EMBL" id="WVZ22876.1"/>
    </source>
</evidence>
<keyword evidence="2" id="KW-1185">Reference proteome</keyword>
<proteinExistence type="predicted"/>
<name>A0AAQ3SBH3_VIGMU</name>
<protein>
    <submittedName>
        <fullName evidence="1">Uncharacterized protein</fullName>
    </submittedName>
</protein>
<accession>A0AAQ3SBH3</accession>
<sequence>MRNSLCQKESVNSVPLSQLKMDSVFLVEVPLPSCPVRSSLLLPPPRTFPHANLLYFLCSTLDPRLPPVTPLLILFCQQMEFIPLVTMTREDFACREAYYTCG</sequence>
<evidence type="ECO:0000313" key="2">
    <source>
        <dbReference type="Proteomes" id="UP001374535"/>
    </source>
</evidence>
<dbReference type="AlphaFoldDB" id="A0AAQ3SBH3"/>